<protein>
    <recommendedName>
        <fullName evidence="3">PUM-HD domain-containing protein</fullName>
    </recommendedName>
</protein>
<reference evidence="2" key="1">
    <citation type="submission" date="2021-01" db="EMBL/GenBank/DDBJ databases">
        <authorList>
            <person name="Corre E."/>
            <person name="Pelletier E."/>
            <person name="Niang G."/>
            <person name="Scheremetjew M."/>
            <person name="Finn R."/>
            <person name="Kale V."/>
            <person name="Holt S."/>
            <person name="Cochrane G."/>
            <person name="Meng A."/>
            <person name="Brown T."/>
            <person name="Cohen L."/>
        </authorList>
    </citation>
    <scope>NUCLEOTIDE SEQUENCE</scope>
    <source>
        <strain evidence="2">RCC3387</strain>
    </source>
</reference>
<dbReference type="AlphaFoldDB" id="A0A7S2LE86"/>
<dbReference type="GO" id="GO:0003723">
    <property type="term" value="F:RNA binding"/>
    <property type="evidence" value="ECO:0007669"/>
    <property type="project" value="InterPro"/>
</dbReference>
<dbReference type="SUPFAM" id="SSF48371">
    <property type="entry name" value="ARM repeat"/>
    <property type="match status" value="1"/>
</dbReference>
<dbReference type="InterPro" id="IPR016024">
    <property type="entry name" value="ARM-type_fold"/>
</dbReference>
<proteinExistence type="predicted"/>
<sequence>MSIVSNGLDRQRAVVLLALRSNSRRMSKHRYASVVMQDALLQCPPAECDALASEVLAQAGAAVTLACHNYGIQVVRGLLQVPGASEQTMQYLCKSQRRLEKDMFGAQLLQELCLGGKFGPACRHCPMLGMHGGA</sequence>
<dbReference type="InterPro" id="IPR011989">
    <property type="entry name" value="ARM-like"/>
</dbReference>
<keyword evidence="1" id="KW-0677">Repeat</keyword>
<organism evidence="2">
    <name type="scientific">Zooxanthella nutricula</name>
    <dbReference type="NCBI Taxonomy" id="1333877"/>
    <lineage>
        <taxon>Eukaryota</taxon>
        <taxon>Sar</taxon>
        <taxon>Alveolata</taxon>
        <taxon>Dinophyceae</taxon>
        <taxon>Peridiniales</taxon>
        <taxon>Peridiniales incertae sedis</taxon>
        <taxon>Zooxanthella</taxon>
    </lineage>
</organism>
<gene>
    <name evidence="2" type="ORF">BRAN1462_LOCUS38722</name>
</gene>
<dbReference type="InterPro" id="IPR001313">
    <property type="entry name" value="Pumilio_RNA-bd_rpt"/>
</dbReference>
<dbReference type="Gene3D" id="1.25.10.10">
    <property type="entry name" value="Leucine-rich Repeat Variant"/>
    <property type="match status" value="1"/>
</dbReference>
<evidence type="ECO:0000313" key="2">
    <source>
        <dbReference type="EMBL" id="CAD9603311.1"/>
    </source>
</evidence>
<name>A0A7S2LE86_9DINO</name>
<accession>A0A7S2LE86</accession>
<dbReference type="SMART" id="SM00025">
    <property type="entry name" value="Pumilio"/>
    <property type="match status" value="2"/>
</dbReference>
<evidence type="ECO:0008006" key="3">
    <source>
        <dbReference type="Google" id="ProtNLM"/>
    </source>
</evidence>
<evidence type="ECO:0000256" key="1">
    <source>
        <dbReference type="ARBA" id="ARBA00022737"/>
    </source>
</evidence>
<dbReference type="EMBL" id="HBGW01060737">
    <property type="protein sequence ID" value="CAD9603311.1"/>
    <property type="molecule type" value="Transcribed_RNA"/>
</dbReference>